<dbReference type="Pfam" id="PF22936">
    <property type="entry name" value="Pol_BBD"/>
    <property type="match status" value="1"/>
</dbReference>
<evidence type="ECO:0000313" key="4">
    <source>
        <dbReference type="EMBL" id="KAK1426155.1"/>
    </source>
</evidence>
<keyword evidence="5" id="KW-1185">Reference proteome</keyword>
<reference evidence="4" key="1">
    <citation type="journal article" date="2023" name="bioRxiv">
        <title>Improved chromosome-level genome assembly for marigold (Tagetes erecta).</title>
        <authorList>
            <person name="Jiang F."/>
            <person name="Yuan L."/>
            <person name="Wang S."/>
            <person name="Wang H."/>
            <person name="Xu D."/>
            <person name="Wang A."/>
            <person name="Fan W."/>
        </authorList>
    </citation>
    <scope>NUCLEOTIDE SEQUENCE</scope>
    <source>
        <strain evidence="4">WSJ</strain>
        <tissue evidence="4">Leaf</tissue>
    </source>
</reference>
<dbReference type="Gene3D" id="4.10.60.10">
    <property type="entry name" value="Zinc finger, CCHC-type"/>
    <property type="match status" value="1"/>
</dbReference>
<gene>
    <name evidence="4" type="ORF">QVD17_14824</name>
</gene>
<dbReference type="SMART" id="SM00343">
    <property type="entry name" value="ZnF_C2HC"/>
    <property type="match status" value="1"/>
</dbReference>
<dbReference type="PANTHER" id="PTHR47481:SF7">
    <property type="entry name" value="CCHC-TYPE DOMAIN-CONTAINING PROTEIN"/>
    <property type="match status" value="1"/>
</dbReference>
<dbReference type="GO" id="GO:0003676">
    <property type="term" value="F:nucleic acid binding"/>
    <property type="evidence" value="ECO:0007669"/>
    <property type="project" value="InterPro"/>
</dbReference>
<dbReference type="Pfam" id="PF00098">
    <property type="entry name" value="zf-CCHC"/>
    <property type="match status" value="1"/>
</dbReference>
<dbReference type="Pfam" id="PF14223">
    <property type="entry name" value="Retrotran_gag_2"/>
    <property type="match status" value="1"/>
</dbReference>
<accession>A0AAD8KN51</accession>
<dbReference type="EMBL" id="JAUHHV010000004">
    <property type="protein sequence ID" value="KAK1426155.1"/>
    <property type="molecule type" value="Genomic_DNA"/>
</dbReference>
<evidence type="ECO:0000256" key="2">
    <source>
        <dbReference type="SAM" id="MobiDB-lite"/>
    </source>
</evidence>
<keyword evidence="1" id="KW-0863">Zinc-finger</keyword>
<dbReference type="Proteomes" id="UP001229421">
    <property type="component" value="Unassembled WGS sequence"/>
</dbReference>
<organism evidence="4 5">
    <name type="scientific">Tagetes erecta</name>
    <name type="common">African marigold</name>
    <dbReference type="NCBI Taxonomy" id="13708"/>
    <lineage>
        <taxon>Eukaryota</taxon>
        <taxon>Viridiplantae</taxon>
        <taxon>Streptophyta</taxon>
        <taxon>Embryophyta</taxon>
        <taxon>Tracheophyta</taxon>
        <taxon>Spermatophyta</taxon>
        <taxon>Magnoliopsida</taxon>
        <taxon>eudicotyledons</taxon>
        <taxon>Gunneridae</taxon>
        <taxon>Pentapetalae</taxon>
        <taxon>asterids</taxon>
        <taxon>campanulids</taxon>
        <taxon>Asterales</taxon>
        <taxon>Asteraceae</taxon>
        <taxon>Asteroideae</taxon>
        <taxon>Heliantheae alliance</taxon>
        <taxon>Tageteae</taxon>
        <taxon>Tagetes</taxon>
    </lineage>
</organism>
<dbReference type="GO" id="GO:0008270">
    <property type="term" value="F:zinc ion binding"/>
    <property type="evidence" value="ECO:0007669"/>
    <property type="project" value="UniProtKB-KW"/>
</dbReference>
<feature type="region of interest" description="Disordered" evidence="2">
    <location>
        <begin position="186"/>
        <end position="220"/>
    </location>
</feature>
<proteinExistence type="predicted"/>
<dbReference type="PROSITE" id="PS50158">
    <property type="entry name" value="ZF_CCHC"/>
    <property type="match status" value="1"/>
</dbReference>
<keyword evidence="1" id="KW-0479">Metal-binding</keyword>
<comment type="caution">
    <text evidence="4">The sequence shown here is derived from an EMBL/GenBank/DDBJ whole genome shotgun (WGS) entry which is preliminary data.</text>
</comment>
<feature type="compositionally biased region" description="Low complexity" evidence="2">
    <location>
        <begin position="190"/>
        <end position="200"/>
    </location>
</feature>
<evidence type="ECO:0000256" key="1">
    <source>
        <dbReference type="PROSITE-ProRule" id="PRU00047"/>
    </source>
</evidence>
<feature type="compositionally biased region" description="Basic residues" evidence="2">
    <location>
        <begin position="204"/>
        <end position="220"/>
    </location>
</feature>
<dbReference type="SUPFAM" id="SSF57756">
    <property type="entry name" value="Retrovirus zinc finger-like domains"/>
    <property type="match status" value="1"/>
</dbReference>
<evidence type="ECO:0000259" key="3">
    <source>
        <dbReference type="PROSITE" id="PS50158"/>
    </source>
</evidence>
<dbReference type="InterPro" id="IPR054722">
    <property type="entry name" value="PolX-like_BBD"/>
</dbReference>
<sequence>MAGDGNVTIEKFDGKKFGWWKMQIEALLCEKDLDAVLEGVKPEETSQADWKKMDKKARAVITLSLSENVAYNIQKETTASGMMTALSNMYEKPSAANKVYLIRELVNTRMKEGDSVTVHINNLNSILSRLISVNIKFDDEVQALLLLSSLPESWSGTVTAVSNSSDTSKFTFEKIRDLILGEDVRRRGSGESSSSLLSTEGRGRKNKRGSRQGRRRSQSKARKDVICWNCKEAGHFRNQCPNPKKDSNTIEDYADDDALICSVENKALQKLKGGDFGKVRLANDEVLDVTGMGDMDLFTSVGSKWTLKDVRVIPSLKKQLISVGQLDEEGHEVKFRNGQWKVVKGNLVIARGKKRGSLYMVSLLSEGNVIPVQKRNKIRFTESKGQKKVCFADDKPRASGQIQVERIGKGSEKSVRGFRGSGSIGSRPTKASVRITRRWVMRTSIPSVKVSLEDYLFYSESVCSQGVSESGSLSQWEPVETENESEADLAVTDVLEFRGASTGL</sequence>
<dbReference type="InterPro" id="IPR001878">
    <property type="entry name" value="Znf_CCHC"/>
</dbReference>
<protein>
    <recommendedName>
        <fullName evidence="3">CCHC-type domain-containing protein</fullName>
    </recommendedName>
</protein>
<keyword evidence="1" id="KW-0862">Zinc</keyword>
<dbReference type="AlphaFoldDB" id="A0AAD8KN51"/>
<dbReference type="PANTHER" id="PTHR47481">
    <property type="match status" value="1"/>
</dbReference>
<feature type="domain" description="CCHC-type" evidence="3">
    <location>
        <begin position="227"/>
        <end position="242"/>
    </location>
</feature>
<dbReference type="InterPro" id="IPR036875">
    <property type="entry name" value="Znf_CCHC_sf"/>
</dbReference>
<name>A0AAD8KN51_TARER</name>
<evidence type="ECO:0000313" key="5">
    <source>
        <dbReference type="Proteomes" id="UP001229421"/>
    </source>
</evidence>